<keyword evidence="10 15" id="KW-0274">FAD</keyword>
<comment type="pathway">
    <text evidence="3 15">Cofactor biosynthesis; FMN biosynthesis; FMN from riboflavin (ATP route): step 1/1.</text>
</comment>
<dbReference type="FunFam" id="3.40.50.620:FF:000021">
    <property type="entry name" value="Riboflavin biosynthesis protein"/>
    <property type="match status" value="1"/>
</dbReference>
<dbReference type="InterPro" id="IPR002606">
    <property type="entry name" value="Riboflavin_kinase_bac"/>
</dbReference>
<comment type="catalytic activity">
    <reaction evidence="14 15">
        <text>FMN + ATP + H(+) = FAD + diphosphate</text>
        <dbReference type="Rhea" id="RHEA:17237"/>
        <dbReference type="ChEBI" id="CHEBI:15378"/>
        <dbReference type="ChEBI" id="CHEBI:30616"/>
        <dbReference type="ChEBI" id="CHEBI:33019"/>
        <dbReference type="ChEBI" id="CHEBI:57692"/>
        <dbReference type="ChEBI" id="CHEBI:58210"/>
        <dbReference type="EC" id="2.7.7.2"/>
    </reaction>
</comment>
<evidence type="ECO:0000256" key="6">
    <source>
        <dbReference type="ARBA" id="ARBA00022679"/>
    </source>
</evidence>
<dbReference type="Pfam" id="PF06574">
    <property type="entry name" value="FAD_syn"/>
    <property type="match status" value="1"/>
</dbReference>
<dbReference type="EC" id="2.7.7.2" evidence="15"/>
<evidence type="ECO:0000256" key="1">
    <source>
        <dbReference type="ARBA" id="ARBA00002121"/>
    </source>
</evidence>
<dbReference type="Gene3D" id="3.40.50.620">
    <property type="entry name" value="HUPs"/>
    <property type="match status" value="1"/>
</dbReference>
<dbReference type="PIRSF" id="PIRSF004491">
    <property type="entry name" value="FAD_Synth"/>
    <property type="match status" value="1"/>
</dbReference>
<keyword evidence="6 15" id="KW-0808">Transferase</keyword>
<dbReference type="NCBIfam" id="TIGR00083">
    <property type="entry name" value="ribF"/>
    <property type="match status" value="1"/>
</dbReference>
<dbReference type="GO" id="GO:0008531">
    <property type="term" value="F:riboflavin kinase activity"/>
    <property type="evidence" value="ECO:0007669"/>
    <property type="project" value="UniProtKB-UniRule"/>
</dbReference>
<dbReference type="GO" id="GO:0006747">
    <property type="term" value="P:FAD biosynthetic process"/>
    <property type="evidence" value="ECO:0007669"/>
    <property type="project" value="UniProtKB-UniRule"/>
</dbReference>
<keyword evidence="12" id="KW-0511">Multifunctional enzyme</keyword>
<keyword evidence="8 15" id="KW-0547">Nucleotide-binding</keyword>
<organism evidence="17">
    <name type="scientific">Bellilinea caldifistulae</name>
    <dbReference type="NCBI Taxonomy" id="360411"/>
    <lineage>
        <taxon>Bacteria</taxon>
        <taxon>Bacillati</taxon>
        <taxon>Chloroflexota</taxon>
        <taxon>Anaerolineae</taxon>
        <taxon>Anaerolineales</taxon>
        <taxon>Anaerolineaceae</taxon>
        <taxon>Bellilinea</taxon>
    </lineage>
</organism>
<evidence type="ECO:0000256" key="7">
    <source>
        <dbReference type="ARBA" id="ARBA00022695"/>
    </source>
</evidence>
<dbReference type="SUPFAM" id="SSF82114">
    <property type="entry name" value="Riboflavin kinase-like"/>
    <property type="match status" value="1"/>
</dbReference>
<reference evidence="17" key="1">
    <citation type="journal article" date="2020" name="mSystems">
        <title>Genome- and Community-Level Interaction Insights into Carbon Utilization and Element Cycling Functions of Hydrothermarchaeota in Hydrothermal Sediment.</title>
        <authorList>
            <person name="Zhou Z."/>
            <person name="Liu Y."/>
            <person name="Xu W."/>
            <person name="Pan J."/>
            <person name="Luo Z.H."/>
            <person name="Li M."/>
        </authorList>
    </citation>
    <scope>NUCLEOTIDE SEQUENCE [LARGE SCALE GENOMIC DNA]</scope>
    <source>
        <strain evidence="17">SpSt-556</strain>
    </source>
</reference>
<keyword evidence="11 15" id="KW-0067">ATP-binding</keyword>
<dbReference type="EC" id="2.7.1.26" evidence="15"/>
<dbReference type="UniPathway" id="UPA00277">
    <property type="reaction ID" value="UER00407"/>
</dbReference>
<evidence type="ECO:0000256" key="13">
    <source>
        <dbReference type="ARBA" id="ARBA00047880"/>
    </source>
</evidence>
<evidence type="ECO:0000256" key="12">
    <source>
        <dbReference type="ARBA" id="ARBA00023268"/>
    </source>
</evidence>
<dbReference type="NCBIfam" id="NF004162">
    <property type="entry name" value="PRK05627.1-5"/>
    <property type="match status" value="1"/>
</dbReference>
<dbReference type="PANTHER" id="PTHR22749:SF6">
    <property type="entry name" value="RIBOFLAVIN KINASE"/>
    <property type="match status" value="1"/>
</dbReference>
<evidence type="ECO:0000256" key="8">
    <source>
        <dbReference type="ARBA" id="ARBA00022741"/>
    </source>
</evidence>
<dbReference type="GO" id="GO:0009231">
    <property type="term" value="P:riboflavin biosynthetic process"/>
    <property type="evidence" value="ECO:0007669"/>
    <property type="project" value="InterPro"/>
</dbReference>
<dbReference type="InterPro" id="IPR023465">
    <property type="entry name" value="Riboflavin_kinase_dom_sf"/>
</dbReference>
<dbReference type="GO" id="GO:0003919">
    <property type="term" value="F:FMN adenylyltransferase activity"/>
    <property type="evidence" value="ECO:0007669"/>
    <property type="project" value="UniProtKB-UniRule"/>
</dbReference>
<evidence type="ECO:0000256" key="9">
    <source>
        <dbReference type="ARBA" id="ARBA00022777"/>
    </source>
</evidence>
<evidence type="ECO:0000259" key="16">
    <source>
        <dbReference type="SMART" id="SM00904"/>
    </source>
</evidence>
<keyword evidence="4 15" id="KW-0285">Flavoprotein</keyword>
<evidence type="ECO:0000256" key="3">
    <source>
        <dbReference type="ARBA" id="ARBA00005201"/>
    </source>
</evidence>
<feature type="domain" description="Riboflavin kinase" evidence="16">
    <location>
        <begin position="180"/>
        <end position="306"/>
    </location>
</feature>
<dbReference type="UniPathway" id="UPA00276">
    <property type="reaction ID" value="UER00406"/>
</dbReference>
<comment type="caution">
    <text evidence="17">The sequence shown here is derived from an EMBL/GenBank/DDBJ whole genome shotgun (WGS) entry which is preliminary data.</text>
</comment>
<comment type="function">
    <text evidence="1">Catalyzes the phosphorylation of riboflavin to FMN followed by the adenylation of FMN to FAD.</text>
</comment>
<dbReference type="InterPro" id="IPR023468">
    <property type="entry name" value="Riboflavin_kinase"/>
</dbReference>
<dbReference type="CDD" id="cd02064">
    <property type="entry name" value="FAD_synthetase_N"/>
    <property type="match status" value="1"/>
</dbReference>
<proteinExistence type="inferred from homology"/>
<comment type="similarity">
    <text evidence="15">Belongs to the ribF family.</text>
</comment>
<dbReference type="InterPro" id="IPR015865">
    <property type="entry name" value="Riboflavin_kinase_bac/euk"/>
</dbReference>
<dbReference type="Pfam" id="PF01687">
    <property type="entry name" value="Flavokinase"/>
    <property type="match status" value="1"/>
</dbReference>
<comment type="pathway">
    <text evidence="2 15">Cofactor biosynthesis; FAD biosynthesis; FAD from FMN: step 1/1.</text>
</comment>
<comment type="catalytic activity">
    <reaction evidence="13 15">
        <text>riboflavin + ATP = FMN + ADP + H(+)</text>
        <dbReference type="Rhea" id="RHEA:14357"/>
        <dbReference type="ChEBI" id="CHEBI:15378"/>
        <dbReference type="ChEBI" id="CHEBI:30616"/>
        <dbReference type="ChEBI" id="CHEBI:57986"/>
        <dbReference type="ChEBI" id="CHEBI:58210"/>
        <dbReference type="ChEBI" id="CHEBI:456216"/>
        <dbReference type="EC" id="2.7.1.26"/>
    </reaction>
</comment>
<dbReference type="InterPro" id="IPR015864">
    <property type="entry name" value="FAD_synthase"/>
</dbReference>
<sequence length="309" mass="34760">MQHYSSFEEAPPSPVWLTIGVFDGVHRGHQAILRRLVEGAHHDSAASLVVTFHPHPAVVLGKIENPHYITSPQERARLLGEAGVDMIITLPFTLQMAALSAEEFMRWISSRFEIRQVLAGSDFALGRGREGNLTRLKQIGEQMGFGLQVIQPVLLDGERISSSLIRDHLQKGEVHQASRLLGRYYRISGSVIHGDGRGKQLGFPTANLQFWEEQLLPAGGVYATWAWVSGVRYPSVTNLGFRPTFDQHNLQPHLETHLLDFQQNLYNQSLALDFVQHLRSEIRFTSVDALIEQVNQDKKTAEEVLKYAP</sequence>
<protein>
    <recommendedName>
        <fullName evidence="15">Riboflavin biosynthesis protein</fullName>
    </recommendedName>
    <domain>
        <recommendedName>
            <fullName evidence="15">Riboflavin kinase</fullName>
            <ecNumber evidence="15">2.7.1.26</ecNumber>
        </recommendedName>
        <alternativeName>
            <fullName evidence="15">Flavokinase</fullName>
        </alternativeName>
    </domain>
    <domain>
        <recommendedName>
            <fullName evidence="15">FMN adenylyltransferase</fullName>
            <ecNumber evidence="15">2.7.7.2</ecNumber>
        </recommendedName>
        <alternativeName>
            <fullName evidence="15">FAD pyrophosphorylase</fullName>
        </alternativeName>
        <alternativeName>
            <fullName evidence="15">FAD synthase</fullName>
        </alternativeName>
    </domain>
</protein>
<dbReference type="PANTHER" id="PTHR22749">
    <property type="entry name" value="RIBOFLAVIN KINASE/FMN ADENYLYLTRANSFERASE"/>
    <property type="match status" value="1"/>
</dbReference>
<keyword evidence="5 15" id="KW-0288">FMN</keyword>
<name>A0A7C4Q950_9CHLR</name>
<evidence type="ECO:0000256" key="15">
    <source>
        <dbReference type="PIRNR" id="PIRNR004491"/>
    </source>
</evidence>
<accession>A0A7C4Q950</accession>
<evidence type="ECO:0000256" key="2">
    <source>
        <dbReference type="ARBA" id="ARBA00004726"/>
    </source>
</evidence>
<evidence type="ECO:0000256" key="10">
    <source>
        <dbReference type="ARBA" id="ARBA00022827"/>
    </source>
</evidence>
<dbReference type="InterPro" id="IPR014729">
    <property type="entry name" value="Rossmann-like_a/b/a_fold"/>
</dbReference>
<evidence type="ECO:0000256" key="4">
    <source>
        <dbReference type="ARBA" id="ARBA00022630"/>
    </source>
</evidence>
<dbReference type="SUPFAM" id="SSF52374">
    <property type="entry name" value="Nucleotidylyl transferase"/>
    <property type="match status" value="1"/>
</dbReference>
<gene>
    <name evidence="17" type="ORF">ENT17_07525</name>
</gene>
<dbReference type="FunFam" id="2.40.30.30:FF:000003">
    <property type="entry name" value="Riboflavin biosynthesis protein"/>
    <property type="match status" value="1"/>
</dbReference>
<dbReference type="NCBIfam" id="NF004160">
    <property type="entry name" value="PRK05627.1-3"/>
    <property type="match status" value="1"/>
</dbReference>
<keyword evidence="7 15" id="KW-0548">Nucleotidyltransferase</keyword>
<dbReference type="GO" id="GO:0005524">
    <property type="term" value="F:ATP binding"/>
    <property type="evidence" value="ECO:0007669"/>
    <property type="project" value="UniProtKB-UniRule"/>
</dbReference>
<evidence type="ECO:0000256" key="11">
    <source>
        <dbReference type="ARBA" id="ARBA00022840"/>
    </source>
</evidence>
<evidence type="ECO:0000256" key="5">
    <source>
        <dbReference type="ARBA" id="ARBA00022643"/>
    </source>
</evidence>
<dbReference type="AlphaFoldDB" id="A0A7C4Q950"/>
<dbReference type="Gene3D" id="2.40.30.30">
    <property type="entry name" value="Riboflavin kinase-like"/>
    <property type="match status" value="1"/>
</dbReference>
<dbReference type="SMART" id="SM00904">
    <property type="entry name" value="Flavokinase"/>
    <property type="match status" value="1"/>
</dbReference>
<dbReference type="EMBL" id="DSXR01000075">
    <property type="protein sequence ID" value="HGS87454.1"/>
    <property type="molecule type" value="Genomic_DNA"/>
</dbReference>
<evidence type="ECO:0000256" key="14">
    <source>
        <dbReference type="ARBA" id="ARBA00049494"/>
    </source>
</evidence>
<evidence type="ECO:0000313" key="17">
    <source>
        <dbReference type="EMBL" id="HGS87454.1"/>
    </source>
</evidence>
<dbReference type="GO" id="GO:0009398">
    <property type="term" value="P:FMN biosynthetic process"/>
    <property type="evidence" value="ECO:0007669"/>
    <property type="project" value="UniProtKB-UniRule"/>
</dbReference>
<keyword evidence="9 15" id="KW-0418">Kinase</keyword>